<dbReference type="GO" id="GO:0009245">
    <property type="term" value="P:lipid A biosynthetic process"/>
    <property type="evidence" value="ECO:0007669"/>
    <property type="project" value="TreeGrafter"/>
</dbReference>
<reference evidence="4" key="1">
    <citation type="submission" date="2020-10" db="EMBL/GenBank/DDBJ databases">
        <authorList>
            <person name="Gilroy R."/>
        </authorList>
    </citation>
    <scope>NUCLEOTIDE SEQUENCE</scope>
    <source>
        <strain evidence="4">ChiHile30-977</strain>
    </source>
</reference>
<reference evidence="4" key="2">
    <citation type="journal article" date="2021" name="PeerJ">
        <title>Extensive microbial diversity within the chicken gut microbiome revealed by metagenomics and culture.</title>
        <authorList>
            <person name="Gilroy R."/>
            <person name="Ravi A."/>
            <person name="Getino M."/>
            <person name="Pursley I."/>
            <person name="Horton D.L."/>
            <person name="Alikhan N.F."/>
            <person name="Baker D."/>
            <person name="Gharbi K."/>
            <person name="Hall N."/>
            <person name="Watson M."/>
            <person name="Adriaenssens E.M."/>
            <person name="Foster-Nyarko E."/>
            <person name="Jarju S."/>
            <person name="Secka A."/>
            <person name="Antonio M."/>
            <person name="Oren A."/>
            <person name="Chaudhuri R.R."/>
            <person name="La Ragione R."/>
            <person name="Hildebrand F."/>
            <person name="Pallen M.J."/>
        </authorList>
    </citation>
    <scope>NUCLEOTIDE SEQUENCE</scope>
    <source>
        <strain evidence="4">ChiHile30-977</strain>
    </source>
</reference>
<evidence type="ECO:0000256" key="2">
    <source>
        <dbReference type="ARBA" id="ARBA00022801"/>
    </source>
</evidence>
<dbReference type="PANTHER" id="PTHR31302:SF31">
    <property type="entry name" value="PHOSPHODIESTERASE YAEI"/>
    <property type="match status" value="1"/>
</dbReference>
<dbReference type="InterPro" id="IPR004843">
    <property type="entry name" value="Calcineurin-like_PHP"/>
</dbReference>
<dbReference type="Proteomes" id="UP000886819">
    <property type="component" value="Unassembled WGS sequence"/>
</dbReference>
<keyword evidence="2" id="KW-0378">Hydrolase</keyword>
<dbReference type="SUPFAM" id="SSF56300">
    <property type="entry name" value="Metallo-dependent phosphatases"/>
    <property type="match status" value="1"/>
</dbReference>
<dbReference type="Pfam" id="PF00149">
    <property type="entry name" value="Metallophos"/>
    <property type="match status" value="1"/>
</dbReference>
<evidence type="ECO:0000313" key="5">
    <source>
        <dbReference type="Proteomes" id="UP000886819"/>
    </source>
</evidence>
<feature type="domain" description="Calcineurin-like phosphoesterase" evidence="3">
    <location>
        <begin position="56"/>
        <end position="209"/>
    </location>
</feature>
<comment type="caution">
    <text evidence="4">The sequence shown here is derived from an EMBL/GenBank/DDBJ whole genome shotgun (WGS) entry which is preliminary data.</text>
</comment>
<dbReference type="GO" id="GO:0016020">
    <property type="term" value="C:membrane"/>
    <property type="evidence" value="ECO:0007669"/>
    <property type="project" value="GOC"/>
</dbReference>
<dbReference type="GO" id="GO:0008758">
    <property type="term" value="F:UDP-2,3-diacylglucosamine hydrolase activity"/>
    <property type="evidence" value="ECO:0007669"/>
    <property type="project" value="TreeGrafter"/>
</dbReference>
<organism evidence="4 5">
    <name type="scientific">Candidatus Avichristensenella intestinipullorum</name>
    <dbReference type="NCBI Taxonomy" id="2840693"/>
    <lineage>
        <taxon>Bacteria</taxon>
        <taxon>Bacillati</taxon>
        <taxon>Bacillota</taxon>
        <taxon>Clostridia</taxon>
        <taxon>Candidatus Avichristensenella</taxon>
    </lineage>
</organism>
<dbReference type="GO" id="GO:0046872">
    <property type="term" value="F:metal ion binding"/>
    <property type="evidence" value="ECO:0007669"/>
    <property type="project" value="UniProtKB-KW"/>
</dbReference>
<dbReference type="EMBL" id="DVFI01000026">
    <property type="protein sequence ID" value="HIQ62290.1"/>
    <property type="molecule type" value="Genomic_DNA"/>
</dbReference>
<accession>A0A9D0YUV3</accession>
<keyword evidence="1" id="KW-0479">Metal-binding</keyword>
<protein>
    <submittedName>
        <fullName evidence="4">Metallophosphoesterase</fullName>
    </submittedName>
</protein>
<sequence length="276" mass="30210">MTETTRRRHPVRALALLLLAALAVYFVTGYVRSLFLESSHVALTLQSRSGQTGAVRIAQVSDLHRAVYGEDNSELVALIASKYPNLIVATGDMIDVRTEGIDECVDLFARLRKIAPVVYSLGNHEVERPDLRALVEALEDVGVLVVDGNVVTVEAGGLSLRIGGLYRAEYLPQLEDDGAVDILLCHFPDKLRIFAENGVPLTFCGHTHGGQFRIPLLDIALYAPGQGWFPEYTTGLYEQDGSYMIVSRGLGNSSFPFRIHNPPEVVVADITYVSAL</sequence>
<evidence type="ECO:0000313" key="4">
    <source>
        <dbReference type="EMBL" id="HIQ62290.1"/>
    </source>
</evidence>
<gene>
    <name evidence="4" type="ORF">IAA66_01725</name>
</gene>
<proteinExistence type="predicted"/>
<dbReference type="AlphaFoldDB" id="A0A9D0YUV3"/>
<name>A0A9D0YUV3_9FIRM</name>
<dbReference type="InterPro" id="IPR029052">
    <property type="entry name" value="Metallo-depent_PP-like"/>
</dbReference>
<evidence type="ECO:0000256" key="1">
    <source>
        <dbReference type="ARBA" id="ARBA00022723"/>
    </source>
</evidence>
<evidence type="ECO:0000259" key="3">
    <source>
        <dbReference type="Pfam" id="PF00149"/>
    </source>
</evidence>
<dbReference type="Gene3D" id="3.60.21.10">
    <property type="match status" value="1"/>
</dbReference>
<dbReference type="PANTHER" id="PTHR31302">
    <property type="entry name" value="TRANSMEMBRANE PROTEIN WITH METALLOPHOSPHOESTERASE DOMAIN-RELATED"/>
    <property type="match status" value="1"/>
</dbReference>
<dbReference type="InterPro" id="IPR051158">
    <property type="entry name" value="Metallophosphoesterase_sf"/>
</dbReference>